<proteinExistence type="inferred from homology"/>
<dbReference type="GO" id="GO:0015937">
    <property type="term" value="P:coenzyme A biosynthetic process"/>
    <property type="evidence" value="ECO:0007669"/>
    <property type="project" value="UniProtKB-UniRule"/>
</dbReference>
<dbReference type="GO" id="GO:0071513">
    <property type="term" value="C:phosphopantothenoylcysteine decarboxylase complex"/>
    <property type="evidence" value="ECO:0007669"/>
    <property type="project" value="TreeGrafter"/>
</dbReference>
<dbReference type="Pfam" id="PF02441">
    <property type="entry name" value="Flavoprotein"/>
    <property type="match status" value="1"/>
</dbReference>
<dbReference type="GO" id="GO:0010181">
    <property type="term" value="F:FMN binding"/>
    <property type="evidence" value="ECO:0007669"/>
    <property type="project" value="UniProtKB-UniRule"/>
</dbReference>
<dbReference type="EC" id="6.3.2.5" evidence="3"/>
<comment type="cofactor">
    <cofactor evidence="3">
        <name>Mg(2+)</name>
        <dbReference type="ChEBI" id="CHEBI:18420"/>
    </cofactor>
</comment>
<dbReference type="PANTHER" id="PTHR14359">
    <property type="entry name" value="HOMO-OLIGOMERIC FLAVIN CONTAINING CYS DECARBOXYLASE FAMILY"/>
    <property type="match status" value="1"/>
</dbReference>
<evidence type="ECO:0000256" key="1">
    <source>
        <dbReference type="ARBA" id="ARBA00022793"/>
    </source>
</evidence>
<dbReference type="InterPro" id="IPR007085">
    <property type="entry name" value="DNA/pantothenate-metab_flavo_C"/>
</dbReference>
<dbReference type="HAMAP" id="MF_02225">
    <property type="entry name" value="CoaBC"/>
    <property type="match status" value="1"/>
</dbReference>
<dbReference type="PANTHER" id="PTHR14359:SF6">
    <property type="entry name" value="PHOSPHOPANTOTHENOYLCYSTEINE DECARBOXYLASE"/>
    <property type="match status" value="1"/>
</dbReference>
<dbReference type="InterPro" id="IPR035929">
    <property type="entry name" value="CoaB-like_sf"/>
</dbReference>
<feature type="binding site" evidence="3">
    <location>
        <position position="288"/>
    </location>
    <ligand>
        <name>CTP</name>
        <dbReference type="ChEBI" id="CHEBI:37563"/>
    </ligand>
</feature>
<comment type="function">
    <text evidence="4">Catalyzes two steps in the biosynthesis of coenzyme A. In the first step cysteine is conjugated to 4'-phosphopantothenate to form 4-phosphopantothenoylcysteine, in the latter compound is decarboxylated to form 4'-phosphopantotheine.</text>
</comment>
<dbReference type="GO" id="GO:0004633">
    <property type="term" value="F:phosphopantothenoylcysteine decarboxylase activity"/>
    <property type="evidence" value="ECO:0007669"/>
    <property type="project" value="UniProtKB-UniRule"/>
</dbReference>
<dbReference type="eggNOG" id="COG0452">
    <property type="taxonomic scope" value="Bacteria"/>
</dbReference>
<feature type="binding site" evidence="3">
    <location>
        <position position="323"/>
    </location>
    <ligand>
        <name>CTP</name>
        <dbReference type="ChEBI" id="CHEBI:37563"/>
    </ligand>
</feature>
<dbReference type="InterPro" id="IPR036551">
    <property type="entry name" value="Flavin_trans-like"/>
</dbReference>
<evidence type="ECO:0000259" key="6">
    <source>
        <dbReference type="Pfam" id="PF04127"/>
    </source>
</evidence>
<feature type="binding site" evidence="3">
    <location>
        <position position="278"/>
    </location>
    <ligand>
        <name>CTP</name>
        <dbReference type="ChEBI" id="CHEBI:37563"/>
    </ligand>
</feature>
<dbReference type="Gene3D" id="3.40.50.10300">
    <property type="entry name" value="CoaB-like"/>
    <property type="match status" value="1"/>
</dbReference>
<dbReference type="GO" id="GO:0015941">
    <property type="term" value="P:pantothenate catabolic process"/>
    <property type="evidence" value="ECO:0007669"/>
    <property type="project" value="InterPro"/>
</dbReference>
<organism evidence="7 8">
    <name type="scientific">Halothermothrix orenii (strain H 168 / OCM 544 / DSM 9562)</name>
    <dbReference type="NCBI Taxonomy" id="373903"/>
    <lineage>
        <taxon>Bacteria</taxon>
        <taxon>Bacillati</taxon>
        <taxon>Bacillota</taxon>
        <taxon>Clostridia</taxon>
        <taxon>Halanaerobiales</taxon>
        <taxon>Halothermotrichaceae</taxon>
        <taxon>Halothermothrix</taxon>
    </lineage>
</organism>
<dbReference type="OrthoDB" id="9802554at2"/>
<comment type="catalytic activity">
    <reaction evidence="3 4">
        <text>N-[(R)-4-phosphopantothenoyl]-L-cysteine + H(+) = (R)-4'-phosphopantetheine + CO2</text>
        <dbReference type="Rhea" id="RHEA:16793"/>
        <dbReference type="ChEBI" id="CHEBI:15378"/>
        <dbReference type="ChEBI" id="CHEBI:16526"/>
        <dbReference type="ChEBI" id="CHEBI:59458"/>
        <dbReference type="ChEBI" id="CHEBI:61723"/>
        <dbReference type="EC" id="4.1.1.36"/>
    </reaction>
</comment>
<evidence type="ECO:0000313" key="7">
    <source>
        <dbReference type="EMBL" id="ACL69739.1"/>
    </source>
</evidence>
<dbReference type="GO" id="GO:0004632">
    <property type="term" value="F:phosphopantothenate--cysteine ligase activity"/>
    <property type="evidence" value="ECO:0007669"/>
    <property type="project" value="UniProtKB-UniRule"/>
</dbReference>
<feature type="region of interest" description="Phosphopantothenate--cysteine ligase" evidence="3">
    <location>
        <begin position="190"/>
        <end position="394"/>
    </location>
</feature>
<comment type="similarity">
    <text evidence="3 4">In the C-terminal section; belongs to the PPC synthetase family.</text>
</comment>
<dbReference type="SUPFAM" id="SSF102645">
    <property type="entry name" value="CoaB-like"/>
    <property type="match status" value="1"/>
</dbReference>
<feature type="active site" description="Proton donor" evidence="3">
    <location>
        <position position="158"/>
    </location>
</feature>
<keyword evidence="3 4" id="KW-0285">Flavoprotein</keyword>
<keyword evidence="2 3" id="KW-0456">Lyase</keyword>
<reference evidence="7 8" key="1">
    <citation type="journal article" date="2009" name="PLoS ONE">
        <title>Genome analysis of the anaerobic thermohalophilic bacterium Halothermothrix orenii.</title>
        <authorList>
            <person name="Mavromatis K."/>
            <person name="Ivanova N."/>
            <person name="Anderson I."/>
            <person name="Lykidis A."/>
            <person name="Hooper S.D."/>
            <person name="Sun H."/>
            <person name="Kunin V."/>
            <person name="Lapidus A."/>
            <person name="Hugenholtz P."/>
            <person name="Patel B."/>
            <person name="Kyrpides N.C."/>
        </authorList>
    </citation>
    <scope>NUCLEOTIDE SEQUENCE [LARGE SCALE GENOMIC DNA]</scope>
    <source>
        <strain evidence="8">H 168 / OCM 544 / DSM 9562</strain>
    </source>
</reference>
<dbReference type="GO" id="GO:0046872">
    <property type="term" value="F:metal ion binding"/>
    <property type="evidence" value="ECO:0007669"/>
    <property type="project" value="UniProtKB-KW"/>
</dbReference>
<keyword evidence="3 4" id="KW-0436">Ligase</keyword>
<dbReference type="RefSeq" id="WP_012635925.1">
    <property type="nucleotide sequence ID" value="NC_011899.1"/>
</dbReference>
<evidence type="ECO:0000256" key="2">
    <source>
        <dbReference type="ARBA" id="ARBA00023239"/>
    </source>
</evidence>
<dbReference type="HOGENOM" id="CLU_033319_0_1_9"/>
<evidence type="ECO:0000259" key="5">
    <source>
        <dbReference type="Pfam" id="PF02441"/>
    </source>
</evidence>
<comment type="catalytic activity">
    <reaction evidence="3 4">
        <text>(R)-4'-phosphopantothenate + L-cysteine + CTP = N-[(R)-4-phosphopantothenoyl]-L-cysteine + CMP + diphosphate + H(+)</text>
        <dbReference type="Rhea" id="RHEA:19397"/>
        <dbReference type="ChEBI" id="CHEBI:10986"/>
        <dbReference type="ChEBI" id="CHEBI:15378"/>
        <dbReference type="ChEBI" id="CHEBI:33019"/>
        <dbReference type="ChEBI" id="CHEBI:35235"/>
        <dbReference type="ChEBI" id="CHEBI:37563"/>
        <dbReference type="ChEBI" id="CHEBI:59458"/>
        <dbReference type="ChEBI" id="CHEBI:60377"/>
        <dbReference type="EC" id="6.3.2.5"/>
    </reaction>
</comment>
<dbReference type="SUPFAM" id="SSF52507">
    <property type="entry name" value="Homo-oligomeric flavin-containing Cys decarboxylases, HFCD"/>
    <property type="match status" value="1"/>
</dbReference>
<dbReference type="Pfam" id="PF04127">
    <property type="entry name" value="DFP"/>
    <property type="match status" value="1"/>
</dbReference>
<comment type="function">
    <text evidence="3">Catalyzes two sequential steps in the biosynthesis of coenzyme A. In the first step cysteine is conjugated to 4'-phosphopantothenate to form 4-phosphopantothenoylcysteine. In the second step the latter compound is decarboxylated to form 4'-phosphopantotheine.</text>
</comment>
<dbReference type="UniPathway" id="UPA00241">
    <property type="reaction ID" value="UER00353"/>
</dbReference>
<evidence type="ECO:0000256" key="4">
    <source>
        <dbReference type="RuleBase" id="RU364078"/>
    </source>
</evidence>
<name>B8CWS0_HALOH</name>
<keyword evidence="1 3" id="KW-0210">Decarboxylase</keyword>
<comment type="similarity">
    <text evidence="3 4">In the N-terminal section; belongs to the HFCD (homo-oligomeric flavin containing Cys decarboxylase) superfamily.</text>
</comment>
<dbReference type="AlphaFoldDB" id="B8CWS0"/>
<comment type="caution">
    <text evidence="3">Lacks conserved residue(s) required for the propagation of feature annotation.</text>
</comment>
<feature type="region of interest" description="Phosphopantothenoylcysteine decarboxylase" evidence="3">
    <location>
        <begin position="1"/>
        <end position="189"/>
    </location>
</feature>
<dbReference type="Proteomes" id="UP000000719">
    <property type="component" value="Chromosome"/>
</dbReference>
<gene>
    <name evidence="3" type="primary">coaBC</name>
    <name evidence="7" type="ordered locus">Hore_09830</name>
</gene>
<dbReference type="NCBIfam" id="TIGR00521">
    <property type="entry name" value="coaBC_dfp"/>
    <property type="match status" value="1"/>
</dbReference>
<feature type="domain" description="DNA/pantothenate metabolism flavoprotein C-terminal" evidence="6">
    <location>
        <begin position="185"/>
        <end position="393"/>
    </location>
</feature>
<dbReference type="Gene3D" id="3.40.50.1950">
    <property type="entry name" value="Flavin prenyltransferase-like"/>
    <property type="match status" value="1"/>
</dbReference>
<feature type="binding site" evidence="3">
    <location>
        <position position="341"/>
    </location>
    <ligand>
        <name>CTP</name>
        <dbReference type="ChEBI" id="CHEBI:37563"/>
    </ligand>
</feature>
<keyword evidence="3" id="KW-0511">Multifunctional enzyme</keyword>
<feature type="binding site" evidence="3">
    <location>
        <position position="337"/>
    </location>
    <ligand>
        <name>CTP</name>
        <dbReference type="ChEBI" id="CHEBI:37563"/>
    </ligand>
</feature>
<comment type="cofactor">
    <cofactor evidence="3">
        <name>FMN</name>
        <dbReference type="ChEBI" id="CHEBI:58210"/>
    </cofactor>
    <text evidence="3">Binds 1 FMN per subunit.</text>
</comment>
<dbReference type="EMBL" id="CP001098">
    <property type="protein sequence ID" value="ACL69739.1"/>
    <property type="molecule type" value="Genomic_DNA"/>
</dbReference>
<sequence>MDEEKKHVLLGVTGGIAAYKAVDVASRLTKAGVSTHVVMTESAKKFVTPLTFRSITHNPVEDDLFTPPAHYNVKHTSLASLVDVCLVAPATANFIGKIASGIADDLLTTVIMATNSPVLISPSMNVNMYNNPIVQDNISYLKDKGYKIIEPSSGYLACGDTGKGRLPEPYQLVEHVLKYLSDKDLQDRNILITAGPTREPLDPVRFLSNYSSGKMGYALARAASFRGARVTLISGPGNLKPPVGVNFIRVKTARDMFGEVKSLADDQDIFILAAAVSDYRPSHFSRHKIKKKDTDMKLVLERNPDIAAYLGKNKTSKQLLIGFAAESDSIIENAREKMIKKNLDMIIANDITGENTGFESDYNKGYLIRRGNVEKLPEMDKYKLANLILDQINK</sequence>
<comment type="pathway">
    <text evidence="3 4">Cofactor biosynthesis; coenzyme A biosynthesis; CoA from (R)-pantothenate: step 3/5.</text>
</comment>
<comment type="pathway">
    <text evidence="3 4">Cofactor biosynthesis; coenzyme A biosynthesis; CoA from (R)-pantothenate: step 2/5.</text>
</comment>
<keyword evidence="3" id="KW-0479">Metal-binding</keyword>
<keyword evidence="3" id="KW-0460">Magnesium</keyword>
<dbReference type="InterPro" id="IPR003382">
    <property type="entry name" value="Flavoprotein"/>
</dbReference>
<keyword evidence="3 4" id="KW-0288">FMN</keyword>
<dbReference type="STRING" id="373903.Hore_09830"/>
<evidence type="ECO:0000256" key="3">
    <source>
        <dbReference type="HAMAP-Rule" id="MF_02225"/>
    </source>
</evidence>
<dbReference type="InterPro" id="IPR005252">
    <property type="entry name" value="CoaBC"/>
</dbReference>
<dbReference type="KEGG" id="hor:Hore_09830"/>
<feature type="domain" description="Flavoprotein" evidence="5">
    <location>
        <begin position="6"/>
        <end position="178"/>
    </location>
</feature>
<protein>
    <recommendedName>
        <fullName evidence="3">Coenzyme A biosynthesis bifunctional protein CoaBC</fullName>
    </recommendedName>
    <alternativeName>
        <fullName evidence="3">DNA/pantothenate metabolism flavoprotein</fullName>
    </alternativeName>
    <alternativeName>
        <fullName evidence="3">Phosphopantothenoylcysteine synthetase/decarboxylase</fullName>
        <shortName evidence="3">PPCS-PPCDC</shortName>
    </alternativeName>
    <domain>
        <recommendedName>
            <fullName evidence="3">Phosphopantothenoylcysteine decarboxylase</fullName>
            <shortName evidence="3">PPC decarboxylase</shortName>
            <shortName evidence="3">PPC-DC</shortName>
            <ecNumber evidence="3">4.1.1.36</ecNumber>
        </recommendedName>
        <alternativeName>
            <fullName evidence="3">CoaC</fullName>
        </alternativeName>
    </domain>
    <domain>
        <recommendedName>
            <fullName evidence="3">Phosphopantothenate--cysteine ligase</fullName>
            <ecNumber evidence="3">6.3.2.5</ecNumber>
        </recommendedName>
        <alternativeName>
            <fullName evidence="3">CoaB</fullName>
        </alternativeName>
        <alternativeName>
            <fullName evidence="3">Phosphopantothenoylcysteine synthetase</fullName>
            <shortName evidence="3">PPC synthetase</shortName>
            <shortName evidence="3">PPC-S</shortName>
        </alternativeName>
    </domain>
</protein>
<dbReference type="EC" id="4.1.1.36" evidence="3"/>
<evidence type="ECO:0000313" key="8">
    <source>
        <dbReference type="Proteomes" id="UP000000719"/>
    </source>
</evidence>
<accession>B8CWS0</accession>
<keyword evidence="8" id="KW-1185">Reference proteome</keyword>